<dbReference type="Proteomes" id="UP000233343">
    <property type="component" value="Unassembled WGS sequence"/>
</dbReference>
<keyword evidence="4 6" id="KW-0697">Rotamase</keyword>
<dbReference type="SUPFAM" id="SSF109998">
    <property type="entry name" value="Triger factor/SurA peptide-binding domain-like"/>
    <property type="match status" value="1"/>
</dbReference>
<name>A0A2N0ZDG0_9BACI</name>
<dbReference type="SUPFAM" id="SSF54534">
    <property type="entry name" value="FKBP-like"/>
    <property type="match status" value="1"/>
</dbReference>
<dbReference type="EMBL" id="PISD01000041">
    <property type="protein sequence ID" value="PKG27525.1"/>
    <property type="molecule type" value="Genomic_DNA"/>
</dbReference>
<gene>
    <name evidence="9" type="ORF">CWS20_18190</name>
</gene>
<dbReference type="AlphaFoldDB" id="A0A2N0ZDG0"/>
<keyword evidence="3" id="KW-0732">Signal</keyword>
<keyword evidence="7" id="KW-0812">Transmembrane</keyword>
<dbReference type="InterPro" id="IPR050245">
    <property type="entry name" value="PrsA_foldase"/>
</dbReference>
<protein>
    <recommendedName>
        <fullName evidence="2">peptidylprolyl isomerase</fullName>
        <ecNumber evidence="2">5.2.1.8</ecNumber>
    </recommendedName>
</protein>
<dbReference type="Gene3D" id="1.10.4030.10">
    <property type="entry name" value="Porin chaperone SurA, peptide-binding domain"/>
    <property type="match status" value="1"/>
</dbReference>
<feature type="transmembrane region" description="Helical" evidence="7">
    <location>
        <begin position="6"/>
        <end position="25"/>
    </location>
</feature>
<evidence type="ECO:0000256" key="2">
    <source>
        <dbReference type="ARBA" id="ARBA00013194"/>
    </source>
</evidence>
<dbReference type="PANTHER" id="PTHR47245:SF1">
    <property type="entry name" value="FOLDASE PROTEIN PRSA"/>
    <property type="match status" value="1"/>
</dbReference>
<evidence type="ECO:0000256" key="5">
    <source>
        <dbReference type="ARBA" id="ARBA00023235"/>
    </source>
</evidence>
<evidence type="ECO:0000256" key="3">
    <source>
        <dbReference type="ARBA" id="ARBA00022729"/>
    </source>
</evidence>
<dbReference type="InterPro" id="IPR023058">
    <property type="entry name" value="PPIase_PpiC_CS"/>
</dbReference>
<feature type="domain" description="PpiC" evidence="8">
    <location>
        <begin position="151"/>
        <end position="242"/>
    </location>
</feature>
<dbReference type="InterPro" id="IPR000297">
    <property type="entry name" value="PPIase_PpiC"/>
</dbReference>
<dbReference type="RefSeq" id="WP_066192116.1">
    <property type="nucleotide sequence ID" value="NZ_JAFDQP010000018.1"/>
</dbReference>
<dbReference type="PROSITE" id="PS50198">
    <property type="entry name" value="PPIC_PPIASE_2"/>
    <property type="match status" value="1"/>
</dbReference>
<comment type="catalytic activity">
    <reaction evidence="1">
        <text>[protein]-peptidylproline (omega=180) = [protein]-peptidylproline (omega=0)</text>
        <dbReference type="Rhea" id="RHEA:16237"/>
        <dbReference type="Rhea" id="RHEA-COMP:10747"/>
        <dbReference type="Rhea" id="RHEA-COMP:10748"/>
        <dbReference type="ChEBI" id="CHEBI:83833"/>
        <dbReference type="ChEBI" id="CHEBI:83834"/>
        <dbReference type="EC" id="5.2.1.8"/>
    </reaction>
</comment>
<dbReference type="InterPro" id="IPR046357">
    <property type="entry name" value="PPIase_dom_sf"/>
</dbReference>
<accession>A0A2N0ZDG0</accession>
<proteinExistence type="predicted"/>
<organism evidence="9 10">
    <name type="scientific">Cytobacillus horneckiae</name>
    <dbReference type="NCBI Taxonomy" id="549687"/>
    <lineage>
        <taxon>Bacteria</taxon>
        <taxon>Bacillati</taxon>
        <taxon>Bacillota</taxon>
        <taxon>Bacilli</taxon>
        <taxon>Bacillales</taxon>
        <taxon>Bacillaceae</taxon>
        <taxon>Cytobacillus</taxon>
    </lineage>
</organism>
<keyword evidence="5 6" id="KW-0413">Isomerase</keyword>
<keyword evidence="7" id="KW-1133">Transmembrane helix</keyword>
<comment type="caution">
    <text evidence="9">The sequence shown here is derived from an EMBL/GenBank/DDBJ whole genome shotgun (WGS) entry which is preliminary data.</text>
</comment>
<dbReference type="Gene3D" id="3.10.50.40">
    <property type="match status" value="1"/>
</dbReference>
<dbReference type="GO" id="GO:0003755">
    <property type="term" value="F:peptidyl-prolyl cis-trans isomerase activity"/>
    <property type="evidence" value="ECO:0007669"/>
    <property type="project" value="UniProtKB-KW"/>
</dbReference>
<dbReference type="PROSITE" id="PS01096">
    <property type="entry name" value="PPIC_PPIASE_1"/>
    <property type="match status" value="1"/>
</dbReference>
<dbReference type="Pfam" id="PF13145">
    <property type="entry name" value="Rotamase_2"/>
    <property type="match status" value="1"/>
</dbReference>
<evidence type="ECO:0000256" key="6">
    <source>
        <dbReference type="PROSITE-ProRule" id="PRU00278"/>
    </source>
</evidence>
<evidence type="ECO:0000256" key="4">
    <source>
        <dbReference type="ARBA" id="ARBA00023110"/>
    </source>
</evidence>
<dbReference type="InterPro" id="IPR027304">
    <property type="entry name" value="Trigger_fact/SurA_dom_sf"/>
</dbReference>
<evidence type="ECO:0000313" key="10">
    <source>
        <dbReference type="Proteomes" id="UP000233343"/>
    </source>
</evidence>
<evidence type="ECO:0000259" key="8">
    <source>
        <dbReference type="PROSITE" id="PS50198"/>
    </source>
</evidence>
<evidence type="ECO:0000313" key="9">
    <source>
        <dbReference type="EMBL" id="PKG27525.1"/>
    </source>
</evidence>
<keyword evidence="10" id="KW-1185">Reference proteome</keyword>
<evidence type="ECO:0000256" key="7">
    <source>
        <dbReference type="SAM" id="Phobius"/>
    </source>
</evidence>
<dbReference type="EC" id="5.2.1.8" evidence="2"/>
<sequence length="290" mass="33418">MKRQHLWLVIIGLVLINCVTVAFFLGRGDQGVKEVVAKIGKQEITRQEWLGEMESRYGKEVLDEMIDQKVIEAAGKKYKIEISDKEIDREMKMLKTTYGTTTSALASDEEKWRKQIENSLILEELLTKDVSVPEEELDAYYEENISQFNIKDTYHLSQIVVKTEKEAKQTMDELKQGSSFSALAMEKSMDSFTAVQGGNIGYVNEENEEYAMLIDEAKDMKPGKWTDPIKTDDGFAIVMLHEHIPGETYSYKEVKNQIRRQVAIEQMDIPVSTQPFKDEVDIEWFYDEAI</sequence>
<keyword evidence="7" id="KW-0472">Membrane</keyword>
<reference evidence="9 10" key="1">
    <citation type="journal article" date="2010" name="Int. J. Syst. Evol. Microbiol.">
        <title>Bacillus horneckiae sp. nov., isolated from a spacecraft-assembly clean room.</title>
        <authorList>
            <person name="Vaishampayan P."/>
            <person name="Probst A."/>
            <person name="Krishnamurthi S."/>
            <person name="Ghosh S."/>
            <person name="Osman S."/>
            <person name="McDowall A."/>
            <person name="Ruckmani A."/>
            <person name="Mayilraj S."/>
            <person name="Venkateswaran K."/>
        </authorList>
    </citation>
    <scope>NUCLEOTIDE SEQUENCE [LARGE SCALE GENOMIC DNA]</scope>
    <source>
        <strain evidence="10">1PO1SC</strain>
    </source>
</reference>
<evidence type="ECO:0000256" key="1">
    <source>
        <dbReference type="ARBA" id="ARBA00000971"/>
    </source>
</evidence>
<dbReference type="PANTHER" id="PTHR47245">
    <property type="entry name" value="PEPTIDYLPROLYL ISOMERASE"/>
    <property type="match status" value="1"/>
</dbReference>